<reference evidence="1 2" key="1">
    <citation type="submission" date="2016-10" db="EMBL/GenBank/DDBJ databases">
        <title>Genome sequence of Streptomyces gilvigriseus MUSC 26.</title>
        <authorList>
            <person name="Lee L.-H."/>
            <person name="Ser H.-L."/>
        </authorList>
    </citation>
    <scope>NUCLEOTIDE SEQUENCE [LARGE SCALE GENOMIC DNA]</scope>
    <source>
        <strain evidence="1 2">MUSC 26</strain>
    </source>
</reference>
<dbReference type="GO" id="GO:0003824">
    <property type="term" value="F:catalytic activity"/>
    <property type="evidence" value="ECO:0007669"/>
    <property type="project" value="InterPro"/>
</dbReference>
<keyword evidence="2" id="KW-1185">Reference proteome</keyword>
<dbReference type="Proteomes" id="UP000243342">
    <property type="component" value="Unassembled WGS sequence"/>
</dbReference>
<dbReference type="RefSeq" id="WP_071656576.1">
    <property type="nucleotide sequence ID" value="NZ_MLCF01000052.1"/>
</dbReference>
<dbReference type="GO" id="GO:0006281">
    <property type="term" value="P:DNA repair"/>
    <property type="evidence" value="ECO:0007669"/>
    <property type="project" value="InterPro"/>
</dbReference>
<gene>
    <name evidence="1" type="ORF">BIV57_10890</name>
</gene>
<evidence type="ECO:0000313" key="2">
    <source>
        <dbReference type="Proteomes" id="UP000243342"/>
    </source>
</evidence>
<dbReference type="STRING" id="1428644.BIV57_10890"/>
<dbReference type="OrthoDB" id="3623023at2"/>
<protein>
    <submittedName>
        <fullName evidence="1">Uncharacterized protein</fullName>
    </submittedName>
</protein>
<organism evidence="1 2">
    <name type="scientific">Mangrovactinospora gilvigrisea</name>
    <dbReference type="NCBI Taxonomy" id="1428644"/>
    <lineage>
        <taxon>Bacteria</taxon>
        <taxon>Bacillati</taxon>
        <taxon>Actinomycetota</taxon>
        <taxon>Actinomycetes</taxon>
        <taxon>Kitasatosporales</taxon>
        <taxon>Streptomycetaceae</taxon>
        <taxon>Mangrovactinospora</taxon>
    </lineage>
</organism>
<comment type="caution">
    <text evidence="1">The sequence shown here is derived from an EMBL/GenBank/DDBJ whole genome shotgun (WGS) entry which is preliminary data.</text>
</comment>
<dbReference type="InterPro" id="IPR011257">
    <property type="entry name" value="DNA_glycosylase"/>
</dbReference>
<sequence length="436" mass="48038">MDTPADLPRPLTEETLLALTARRHCIEQIGLPVEDRKADRTSAVLTLTAGIGADDLALAALQAACARRGWTCTSIMRDGTLVLTVSWGPLHAQCPDCRRRLRLGPDHLLPRHRPRTSERTEEDWIAVADGALPATELELDCPGSHTAPADSATAPRAQRERLPTTLLLADHPRWHTPPGRTHPERIMYHRHYYWRLRWTGGRCVREPLTPVPPGTLRVRTSRALAAHLPPSLPDPVAEALADVKQVIIVPSSDLWEAITGAAIRHLVQDATARRALYRRWCSRYGTHTLPGGPRIVDTPSPEAVGQLRPAEIEPDDLREVLTFLKQPAHAYRMRCHLWAGMSGPTLIDALAGYGGLGRRAAALAAADHLGDPALRPVDRELCDAAIDLAPNHPWPLDEIDFGPYWQDLATSAQERRTLAAFVLAHASMLEMAGVDR</sequence>
<evidence type="ECO:0000313" key="1">
    <source>
        <dbReference type="EMBL" id="OIV37467.1"/>
    </source>
</evidence>
<proteinExistence type="predicted"/>
<dbReference type="EMBL" id="MLCF01000052">
    <property type="protein sequence ID" value="OIV37467.1"/>
    <property type="molecule type" value="Genomic_DNA"/>
</dbReference>
<name>A0A1J7BFK7_9ACTN</name>
<dbReference type="SUPFAM" id="SSF48150">
    <property type="entry name" value="DNA-glycosylase"/>
    <property type="match status" value="1"/>
</dbReference>
<dbReference type="AlphaFoldDB" id="A0A1J7BFK7"/>
<accession>A0A1J7BFK7</accession>